<feature type="compositionally biased region" description="Basic residues" evidence="2">
    <location>
        <begin position="13"/>
        <end position="22"/>
    </location>
</feature>
<reference evidence="4" key="1">
    <citation type="submission" date="2014-04" db="EMBL/GenBank/DDBJ databases">
        <title>Evolutionary Origins and Diversification of the Mycorrhizal Mutualists.</title>
        <authorList>
            <consortium name="DOE Joint Genome Institute"/>
            <consortium name="Mycorrhizal Genomics Consortium"/>
            <person name="Kohler A."/>
            <person name="Kuo A."/>
            <person name="Nagy L.G."/>
            <person name="Floudas D."/>
            <person name="Copeland A."/>
            <person name="Barry K.W."/>
            <person name="Cichocki N."/>
            <person name="Veneault-Fourrey C."/>
            <person name="LaButti K."/>
            <person name="Lindquist E.A."/>
            <person name="Lipzen A."/>
            <person name="Lundell T."/>
            <person name="Morin E."/>
            <person name="Murat C."/>
            <person name="Riley R."/>
            <person name="Ohm R."/>
            <person name="Sun H."/>
            <person name="Tunlid A."/>
            <person name="Henrissat B."/>
            <person name="Grigoriev I.V."/>
            <person name="Hibbett D.S."/>
            <person name="Martin F."/>
        </authorList>
    </citation>
    <scope>NUCLEOTIDE SEQUENCE [LARGE SCALE GENOMIC DNA]</scope>
    <source>
        <strain evidence="4">FD-334 SS-4</strain>
    </source>
</reference>
<keyword evidence="4" id="KW-1185">Reference proteome</keyword>
<feature type="region of interest" description="Disordered" evidence="2">
    <location>
        <begin position="212"/>
        <end position="330"/>
    </location>
</feature>
<feature type="coiled-coil region" evidence="1">
    <location>
        <begin position="50"/>
        <end position="84"/>
    </location>
</feature>
<feature type="compositionally biased region" description="Polar residues" evidence="2">
    <location>
        <begin position="28"/>
        <end position="45"/>
    </location>
</feature>
<organism evidence="3 4">
    <name type="scientific">Hypholoma sublateritium (strain FD-334 SS-4)</name>
    <dbReference type="NCBI Taxonomy" id="945553"/>
    <lineage>
        <taxon>Eukaryota</taxon>
        <taxon>Fungi</taxon>
        <taxon>Dikarya</taxon>
        <taxon>Basidiomycota</taxon>
        <taxon>Agaricomycotina</taxon>
        <taxon>Agaricomycetes</taxon>
        <taxon>Agaricomycetidae</taxon>
        <taxon>Agaricales</taxon>
        <taxon>Agaricineae</taxon>
        <taxon>Strophariaceae</taxon>
        <taxon>Hypholoma</taxon>
    </lineage>
</organism>
<dbReference type="OrthoDB" id="2755069at2759"/>
<accession>A0A0D2PPL9</accession>
<dbReference type="Proteomes" id="UP000054270">
    <property type="component" value="Unassembled WGS sequence"/>
</dbReference>
<evidence type="ECO:0000256" key="1">
    <source>
        <dbReference type="SAM" id="Coils"/>
    </source>
</evidence>
<proteinExistence type="predicted"/>
<feature type="compositionally biased region" description="Polar residues" evidence="2">
    <location>
        <begin position="1"/>
        <end position="12"/>
    </location>
</feature>
<feature type="compositionally biased region" description="Basic residues" evidence="2">
    <location>
        <begin position="222"/>
        <end position="236"/>
    </location>
</feature>
<feature type="compositionally biased region" description="Basic and acidic residues" evidence="2">
    <location>
        <begin position="307"/>
        <end position="317"/>
    </location>
</feature>
<gene>
    <name evidence="3" type="ORF">HYPSUDRAFT_202542</name>
</gene>
<keyword evidence="1" id="KW-0175">Coiled coil</keyword>
<evidence type="ECO:0000313" key="4">
    <source>
        <dbReference type="Proteomes" id="UP000054270"/>
    </source>
</evidence>
<evidence type="ECO:0000256" key="2">
    <source>
        <dbReference type="SAM" id="MobiDB-lite"/>
    </source>
</evidence>
<feature type="compositionally biased region" description="Basic and acidic residues" evidence="2">
    <location>
        <begin position="237"/>
        <end position="247"/>
    </location>
</feature>
<name>A0A0D2PPL9_HYPSF</name>
<dbReference type="EMBL" id="KN817554">
    <property type="protein sequence ID" value="KJA21845.1"/>
    <property type="molecule type" value="Genomic_DNA"/>
</dbReference>
<feature type="compositionally biased region" description="Acidic residues" evidence="2">
    <location>
        <begin position="318"/>
        <end position="330"/>
    </location>
</feature>
<feature type="compositionally biased region" description="Acidic residues" evidence="2">
    <location>
        <begin position="285"/>
        <end position="306"/>
    </location>
</feature>
<evidence type="ECO:0000313" key="3">
    <source>
        <dbReference type="EMBL" id="KJA21845.1"/>
    </source>
</evidence>
<sequence length="330" mass="37502">MATNRASANAKQAQKRSGKKAALKASVQKENVQPQHDPQSVSSTDDPMVLASVLQQLEEMKDLLRKETEEKRKLEETIEALRAPREDEEMLEDSALIPRPVGTAGQHWSLQIAMGLAGSQKKNAKYAALLRGMRDLVLQSGMKWEFGWKEITAAEKSKVFRVARERYPILQHYSNDWATAEMIKQYIKNKRAHHYRSGWLEVPEKYAYLKQNSSKRSTAGSRVKRVKAKTAAKQRAKQAENLEVHSRKETRKGAKNGGDVIQNESLDEEPENLSYGRGIPADDGSSSEEEAPSEEEGQGDEEEDPRYEDGRRWKESPNEEENDEDEDLYE</sequence>
<protein>
    <submittedName>
        <fullName evidence="3">Uncharacterized protein</fullName>
    </submittedName>
</protein>
<dbReference type="OMA" id="IPENYAY"/>
<feature type="region of interest" description="Disordered" evidence="2">
    <location>
        <begin position="1"/>
        <end position="46"/>
    </location>
</feature>
<dbReference type="AlphaFoldDB" id="A0A0D2PPL9"/>
<dbReference type="STRING" id="945553.A0A0D2PPL9"/>